<evidence type="ECO:0000256" key="3">
    <source>
        <dbReference type="ARBA" id="ARBA00023125"/>
    </source>
</evidence>
<evidence type="ECO:0000259" key="5">
    <source>
        <dbReference type="Pfam" id="PF01526"/>
    </source>
</evidence>
<dbReference type="Pfam" id="PF01526">
    <property type="entry name" value="DDE_Tnp_Tn3"/>
    <property type="match status" value="1"/>
</dbReference>
<evidence type="ECO:0000313" key="7">
    <source>
        <dbReference type="Proteomes" id="UP000654345"/>
    </source>
</evidence>
<feature type="domain" description="Tn3 transposase DDE" evidence="5">
    <location>
        <begin position="400"/>
        <end position="785"/>
    </location>
</feature>
<dbReference type="Proteomes" id="UP000654345">
    <property type="component" value="Unassembled WGS sequence"/>
</dbReference>
<keyword evidence="2" id="KW-0815">Transposition</keyword>
<dbReference type="NCBIfam" id="NF033527">
    <property type="entry name" value="transpos_Tn3"/>
    <property type="match status" value="1"/>
</dbReference>
<keyword evidence="4" id="KW-0233">DNA recombination</keyword>
<organism evidence="6 7">
    <name type="scientific">Ktedonobacter robiniae</name>
    <dbReference type="NCBI Taxonomy" id="2778365"/>
    <lineage>
        <taxon>Bacteria</taxon>
        <taxon>Bacillati</taxon>
        <taxon>Chloroflexota</taxon>
        <taxon>Ktedonobacteria</taxon>
        <taxon>Ktedonobacterales</taxon>
        <taxon>Ktedonobacteraceae</taxon>
        <taxon>Ktedonobacter</taxon>
    </lineage>
</organism>
<sequence length="809" mass="91558">METLLEVPAGERQTPLDRLRRGPTRVSGPALVDALHRVEAIRLFEMEHLDLSFVPRGRLKALARHATTALVQHLRNLAHDRRIATLLAFTSTYLVVVHDDALDLFDLLMRTTNSAATREGQQERLRTIHDLDAAAQVLAQACQIVLDETQDPVTLLTRIYTDVPAEHLRAAVTTVGELTRPPDDNYAQELLGRYLMMRRFLPTFWHTLEFESTPGGRPTLQAVEFLQRIEGRSRALMQRAPRAVIPRSWQRYVLERNSSPEPGQPETRVNHQAYTVCVVERLHEGLRRHDVFVEPSEHWGDPRAKLLQPEQWEGIRAQICQTLGREISAERALESLGQQLEEAYQRTAAHVPSNAALQIEQSDGADVPNLERLERLEESGSLHSLREYIGARLPPVDLPEVILEVAQQTGFFSHFTHVSDSSAHVEDLPLSLSAVLLAEACNIGLRPVIQPEIPALTRDRLSWVRHHFVRAETITRANACLVQAQRDIPLAQIWGGGYVASVDGIRFVVPIRSANTGPSPHYFGQGRGVTYLNYTSDQFTGLGGLVIPGTIRDSVYVLEALLEQESGLTPIEIMSDTASYSDLMFGLFWCLGYQFSPRLAEMKETRFWRIDPAANYGPLNGLARHRINTRLISTNWDDILRVAGSLKVGTVHASTLIQALQRGGRPTTLARAISEVGRIAKTLYLLNYIDDEHYRRRIQNQLNRGEGRHSVARHVFHGQRGELRQRYHQGQEDQLGALGLMVNMIVLWNTWYIQDALEELRNSGQEVRSEDVERLAPLRFQHIYRTCYSQTTGYAGRTDSLSHRWRVSL</sequence>
<evidence type="ECO:0000256" key="4">
    <source>
        <dbReference type="ARBA" id="ARBA00023172"/>
    </source>
</evidence>
<dbReference type="EMBL" id="BNJG01000003">
    <property type="protein sequence ID" value="GHO58507.1"/>
    <property type="molecule type" value="Genomic_DNA"/>
</dbReference>
<evidence type="ECO:0000256" key="2">
    <source>
        <dbReference type="ARBA" id="ARBA00022578"/>
    </source>
</evidence>
<dbReference type="InterPro" id="IPR047653">
    <property type="entry name" value="Tn3-like_transpos"/>
</dbReference>
<accession>A0ABQ3V0P5</accession>
<protein>
    <submittedName>
        <fullName evidence="6">Transposase</fullName>
    </submittedName>
</protein>
<name>A0ABQ3V0P5_9CHLR</name>
<keyword evidence="7" id="KW-1185">Reference proteome</keyword>
<proteinExistence type="inferred from homology"/>
<gene>
    <name evidence="6" type="ORF">KSB_69820</name>
</gene>
<keyword evidence="3" id="KW-0238">DNA-binding</keyword>
<reference evidence="6 7" key="1">
    <citation type="journal article" date="2021" name="Int. J. Syst. Evol. Microbiol.">
        <title>Reticulibacter mediterranei gen. nov., sp. nov., within the new family Reticulibacteraceae fam. nov., and Ktedonospora formicarum gen. nov., sp. nov., Ktedonobacter robiniae sp. nov., Dictyobacter formicarum sp. nov. and Dictyobacter arantiisoli sp. nov., belonging to the class Ktedonobacteria.</title>
        <authorList>
            <person name="Yabe S."/>
            <person name="Zheng Y."/>
            <person name="Wang C.M."/>
            <person name="Sakai Y."/>
            <person name="Abe K."/>
            <person name="Yokota A."/>
            <person name="Donadio S."/>
            <person name="Cavaletti L."/>
            <person name="Monciardini P."/>
        </authorList>
    </citation>
    <scope>NUCLEOTIDE SEQUENCE [LARGE SCALE GENOMIC DNA]</scope>
    <source>
        <strain evidence="6 7">SOSP1-30</strain>
    </source>
</reference>
<comment type="similarity">
    <text evidence="1">Belongs to the transposase 7 family.</text>
</comment>
<evidence type="ECO:0000313" key="6">
    <source>
        <dbReference type="EMBL" id="GHO58507.1"/>
    </source>
</evidence>
<evidence type="ECO:0000256" key="1">
    <source>
        <dbReference type="ARBA" id="ARBA00009402"/>
    </source>
</evidence>
<dbReference type="InterPro" id="IPR002513">
    <property type="entry name" value="Tn3_Tnp_DDE_dom"/>
</dbReference>
<comment type="caution">
    <text evidence="6">The sequence shown here is derived from an EMBL/GenBank/DDBJ whole genome shotgun (WGS) entry which is preliminary data.</text>
</comment>
<dbReference type="RefSeq" id="WP_201374781.1">
    <property type="nucleotide sequence ID" value="NZ_BNJG01000003.1"/>
</dbReference>